<name>A0AA42BIK7_9RALS</name>
<accession>A0AA42BIK7</accession>
<proteinExistence type="predicted"/>
<protein>
    <submittedName>
        <fullName evidence="4">Hpt domain-containing protein</fullName>
    </submittedName>
</protein>
<dbReference type="InterPro" id="IPR036641">
    <property type="entry name" value="HPT_dom_sf"/>
</dbReference>
<dbReference type="Gene3D" id="1.20.120.160">
    <property type="entry name" value="HPT domain"/>
    <property type="match status" value="1"/>
</dbReference>
<evidence type="ECO:0000259" key="3">
    <source>
        <dbReference type="PROSITE" id="PS50894"/>
    </source>
</evidence>
<dbReference type="GO" id="GO:0004672">
    <property type="term" value="F:protein kinase activity"/>
    <property type="evidence" value="ECO:0007669"/>
    <property type="project" value="UniProtKB-ARBA"/>
</dbReference>
<dbReference type="CDD" id="cd00088">
    <property type="entry name" value="HPT"/>
    <property type="match status" value="1"/>
</dbReference>
<evidence type="ECO:0000313" key="5">
    <source>
        <dbReference type="Proteomes" id="UP001162793"/>
    </source>
</evidence>
<evidence type="ECO:0000256" key="1">
    <source>
        <dbReference type="ARBA" id="ARBA00023012"/>
    </source>
</evidence>
<dbReference type="GO" id="GO:0000160">
    <property type="term" value="P:phosphorelay signal transduction system"/>
    <property type="evidence" value="ECO:0007669"/>
    <property type="project" value="UniProtKB-KW"/>
</dbReference>
<evidence type="ECO:0000313" key="4">
    <source>
        <dbReference type="EMBL" id="MCP1170957.1"/>
    </source>
</evidence>
<keyword evidence="5" id="KW-1185">Reference proteome</keyword>
<comment type="caution">
    <text evidence="4">The sequence shown here is derived from an EMBL/GenBank/DDBJ whole genome shotgun (WGS) entry which is preliminary data.</text>
</comment>
<keyword evidence="1" id="KW-0902">Two-component regulatory system</keyword>
<dbReference type="Proteomes" id="UP001162793">
    <property type="component" value="Unassembled WGS sequence"/>
</dbReference>
<evidence type="ECO:0000256" key="2">
    <source>
        <dbReference type="PROSITE-ProRule" id="PRU00110"/>
    </source>
</evidence>
<dbReference type="PROSITE" id="PS50894">
    <property type="entry name" value="HPT"/>
    <property type="match status" value="1"/>
</dbReference>
<keyword evidence="2" id="KW-0597">Phosphoprotein</keyword>
<dbReference type="Pfam" id="PF01627">
    <property type="entry name" value="Hpt"/>
    <property type="match status" value="1"/>
</dbReference>
<dbReference type="AlphaFoldDB" id="A0AA42BIK7"/>
<dbReference type="SUPFAM" id="SSF47226">
    <property type="entry name" value="Histidine-containing phosphotransfer domain, HPT domain"/>
    <property type="match status" value="1"/>
</dbReference>
<dbReference type="EMBL" id="JAMYWC010000001">
    <property type="protein sequence ID" value="MCP1170957.1"/>
    <property type="molecule type" value="Genomic_DNA"/>
</dbReference>
<dbReference type="InterPro" id="IPR008207">
    <property type="entry name" value="Sig_transdc_His_kin_Hpt_dom"/>
</dbReference>
<reference evidence="5" key="1">
    <citation type="journal article" date="2023" name="Front. Microbiol.">
        <title>Ralstonia chuxiongensis sp. nov., Ralstonia mojiangensis sp. nov., and Ralstonia soli sp. nov., isolated from tobacco fields, are three novel species in the family Burkholderiaceae.</title>
        <authorList>
            <person name="Lu C.H."/>
            <person name="Zhang Y.Y."/>
            <person name="Jiang N."/>
            <person name="Chen W."/>
            <person name="Shao X."/>
            <person name="Zhao Z.M."/>
            <person name="Lu W.L."/>
            <person name="Hu X."/>
            <person name="Xi Y.X."/>
            <person name="Zou S.Y."/>
            <person name="Wei Q.J."/>
            <person name="Lin Z.L."/>
            <person name="Gong L."/>
            <person name="Gai X.T."/>
            <person name="Zhang L.Q."/>
            <person name="Li J.Y."/>
            <person name="Jin Y."/>
            <person name="Xia Z.Y."/>
        </authorList>
    </citation>
    <scope>NUCLEOTIDE SEQUENCE [LARGE SCALE GENOMIC DNA]</scope>
    <source>
        <strain evidence="5">21YRMH01-3</strain>
    </source>
</reference>
<feature type="modified residue" description="Phosphohistidine" evidence="2">
    <location>
        <position position="90"/>
    </location>
</feature>
<dbReference type="RefSeq" id="WP_253534525.1">
    <property type="nucleotide sequence ID" value="NZ_JAMYWC010000001.1"/>
</dbReference>
<sequence>MVARSRGEQSAPLILIARVATMLPTPNVAPSVVAQFPPQVVATLIELFGNDLQQWRFIVDLFCETAEQDLANLANAIRGGEDAQIVEAAHRIVGSARMLGHQPIGDAARRIERAAQSIGPYQQRAQEMQSALACLRALADEFRQQANDCPWPNAAVAG</sequence>
<feature type="domain" description="HPt" evidence="3">
    <location>
        <begin position="51"/>
        <end position="149"/>
    </location>
</feature>
<organism evidence="4 5">
    <name type="scientific">Ralstonia chuxiongensis</name>
    <dbReference type="NCBI Taxonomy" id="2957504"/>
    <lineage>
        <taxon>Bacteria</taxon>
        <taxon>Pseudomonadati</taxon>
        <taxon>Pseudomonadota</taxon>
        <taxon>Betaproteobacteria</taxon>
        <taxon>Burkholderiales</taxon>
        <taxon>Burkholderiaceae</taxon>
        <taxon>Ralstonia</taxon>
    </lineage>
</organism>
<gene>
    <name evidence="4" type="ORF">NKG59_01240</name>
</gene>